<dbReference type="PANTHER" id="PTHR16228:SF7">
    <property type="entry name" value="SLC41A_MGTE INTEGRAL MEMBRANE DOMAIN-CONTAINING PROTEIN"/>
    <property type="match status" value="1"/>
</dbReference>
<dbReference type="InterPro" id="IPR036739">
    <property type="entry name" value="SLC41_membr_dom_sf"/>
</dbReference>
<keyword evidence="6 10" id="KW-1133">Transmembrane helix</keyword>
<dbReference type="InterPro" id="IPR006667">
    <property type="entry name" value="SLC41_membr_dom"/>
</dbReference>
<evidence type="ECO:0000256" key="10">
    <source>
        <dbReference type="SAM" id="Phobius"/>
    </source>
</evidence>
<dbReference type="FunFam" id="1.10.357.20:FF:000001">
    <property type="entry name" value="Solute carrier family 41 member 2"/>
    <property type="match status" value="1"/>
</dbReference>
<comment type="subcellular location">
    <subcellularLocation>
        <location evidence="1">Membrane</location>
        <topology evidence="1">Multi-pass membrane protein</topology>
    </subcellularLocation>
</comment>
<feature type="non-terminal residue" evidence="12">
    <location>
        <position position="253"/>
    </location>
</feature>
<evidence type="ECO:0000256" key="2">
    <source>
        <dbReference type="ARBA" id="ARBA00009749"/>
    </source>
</evidence>
<dbReference type="Gene3D" id="1.10.357.20">
    <property type="entry name" value="SLC41 divalent cation transporters, integral membrane domain"/>
    <property type="match status" value="1"/>
</dbReference>
<dbReference type="AlphaFoldDB" id="A0AAV5UXS0"/>
<keyword evidence="13" id="KW-1185">Reference proteome</keyword>
<dbReference type="Proteomes" id="UP001432322">
    <property type="component" value="Unassembled WGS sequence"/>
</dbReference>
<feature type="region of interest" description="Disordered" evidence="9">
    <location>
        <begin position="1"/>
        <end position="46"/>
    </location>
</feature>
<keyword evidence="5" id="KW-0460">Magnesium</keyword>
<dbReference type="GO" id="GO:0005886">
    <property type="term" value="C:plasma membrane"/>
    <property type="evidence" value="ECO:0007669"/>
    <property type="project" value="TreeGrafter"/>
</dbReference>
<evidence type="ECO:0000256" key="9">
    <source>
        <dbReference type="SAM" id="MobiDB-lite"/>
    </source>
</evidence>
<dbReference type="GO" id="GO:0008324">
    <property type="term" value="F:monoatomic cation transmembrane transporter activity"/>
    <property type="evidence" value="ECO:0007669"/>
    <property type="project" value="InterPro"/>
</dbReference>
<evidence type="ECO:0000313" key="13">
    <source>
        <dbReference type="Proteomes" id="UP001432322"/>
    </source>
</evidence>
<name>A0AAV5UXS0_9BILA</name>
<keyword evidence="3" id="KW-0813">Transport</keyword>
<feature type="transmembrane region" description="Helical" evidence="10">
    <location>
        <begin position="180"/>
        <end position="207"/>
    </location>
</feature>
<evidence type="ECO:0000256" key="6">
    <source>
        <dbReference type="ARBA" id="ARBA00022989"/>
    </source>
</evidence>
<dbReference type="InterPro" id="IPR045349">
    <property type="entry name" value="SLC41A1-3"/>
</dbReference>
<feature type="non-terminal residue" evidence="12">
    <location>
        <position position="1"/>
    </location>
</feature>
<evidence type="ECO:0000256" key="1">
    <source>
        <dbReference type="ARBA" id="ARBA00004141"/>
    </source>
</evidence>
<feature type="transmembrane region" description="Helical" evidence="10">
    <location>
        <begin position="149"/>
        <end position="168"/>
    </location>
</feature>
<evidence type="ECO:0000256" key="5">
    <source>
        <dbReference type="ARBA" id="ARBA00022842"/>
    </source>
</evidence>
<evidence type="ECO:0000259" key="11">
    <source>
        <dbReference type="Pfam" id="PF01769"/>
    </source>
</evidence>
<evidence type="ECO:0000313" key="12">
    <source>
        <dbReference type="EMBL" id="GMT11129.1"/>
    </source>
</evidence>
<feature type="compositionally biased region" description="Basic and acidic residues" evidence="9">
    <location>
        <begin position="20"/>
        <end position="45"/>
    </location>
</feature>
<evidence type="ECO:0000256" key="3">
    <source>
        <dbReference type="ARBA" id="ARBA00022448"/>
    </source>
</evidence>
<accession>A0AAV5UXS0</accession>
<keyword evidence="8 10" id="KW-0472">Membrane</keyword>
<dbReference type="EMBL" id="BTSY01000001">
    <property type="protein sequence ID" value="GMT11129.1"/>
    <property type="molecule type" value="Genomic_DNA"/>
</dbReference>
<dbReference type="PANTHER" id="PTHR16228">
    <property type="entry name" value="DIVALENT CATION TRANSPORTER SOLUTE CARRIER FAMILY 41"/>
    <property type="match status" value="1"/>
</dbReference>
<sequence>VTNIDEPSLPASKEQPSSQAKEEKTIEEKSAAKTPEAKEEKEAVSARDATVPFLEEESLKKVFLQSLFPFLLGGLSSIGTGQVLHIAQSSKAYVQVPELMEITPALSGLKGNIECILASKLSTLAHQGTLDEKKSRNDMIVASIGLQQFQVVIMTLLASVASLISPLINHSHCELQSKAVLFLFTVALIAITTSSFIIASLLIGLIIGARKYKINPDNVTTPIASSMSDLLAIGAMFLFSWMLRESILGDKMY</sequence>
<keyword evidence="7" id="KW-0406">Ion transport</keyword>
<protein>
    <recommendedName>
        <fullName evidence="11">SLC41A/MgtE integral membrane domain-containing protein</fullName>
    </recommendedName>
</protein>
<dbReference type="SUPFAM" id="SSF161093">
    <property type="entry name" value="MgtE membrane domain-like"/>
    <property type="match status" value="1"/>
</dbReference>
<evidence type="ECO:0000256" key="7">
    <source>
        <dbReference type="ARBA" id="ARBA00023065"/>
    </source>
</evidence>
<feature type="transmembrane region" description="Helical" evidence="10">
    <location>
        <begin position="219"/>
        <end position="243"/>
    </location>
</feature>
<evidence type="ECO:0000256" key="4">
    <source>
        <dbReference type="ARBA" id="ARBA00022692"/>
    </source>
</evidence>
<proteinExistence type="inferred from homology"/>
<reference evidence="12" key="1">
    <citation type="submission" date="2023-10" db="EMBL/GenBank/DDBJ databases">
        <title>Genome assembly of Pristionchus species.</title>
        <authorList>
            <person name="Yoshida K."/>
            <person name="Sommer R.J."/>
        </authorList>
    </citation>
    <scope>NUCLEOTIDE SEQUENCE</scope>
    <source>
        <strain evidence="12">RS5133</strain>
    </source>
</reference>
<comment type="caution">
    <text evidence="12">The sequence shown here is derived from an EMBL/GenBank/DDBJ whole genome shotgun (WGS) entry which is preliminary data.</text>
</comment>
<evidence type="ECO:0000256" key="8">
    <source>
        <dbReference type="ARBA" id="ARBA00023136"/>
    </source>
</evidence>
<feature type="domain" description="SLC41A/MgtE integral membrane" evidence="11">
    <location>
        <begin position="104"/>
        <end position="238"/>
    </location>
</feature>
<keyword evidence="4 10" id="KW-0812">Transmembrane</keyword>
<comment type="similarity">
    <text evidence="2">Belongs to the SLC41A transporter family.</text>
</comment>
<organism evidence="12 13">
    <name type="scientific">Pristionchus fissidentatus</name>
    <dbReference type="NCBI Taxonomy" id="1538716"/>
    <lineage>
        <taxon>Eukaryota</taxon>
        <taxon>Metazoa</taxon>
        <taxon>Ecdysozoa</taxon>
        <taxon>Nematoda</taxon>
        <taxon>Chromadorea</taxon>
        <taxon>Rhabditida</taxon>
        <taxon>Rhabditina</taxon>
        <taxon>Diplogasteromorpha</taxon>
        <taxon>Diplogasteroidea</taxon>
        <taxon>Neodiplogasteridae</taxon>
        <taxon>Pristionchus</taxon>
    </lineage>
</organism>
<gene>
    <name evidence="12" type="ORF">PFISCL1PPCAC_2426</name>
</gene>
<dbReference type="Pfam" id="PF01769">
    <property type="entry name" value="MgtE"/>
    <property type="match status" value="1"/>
</dbReference>